<name>A0A1T4YBV8_9CLOT</name>
<proteinExistence type="inferred from homology"/>
<dbReference type="GO" id="GO:0046872">
    <property type="term" value="F:metal ion binding"/>
    <property type="evidence" value="ECO:0007669"/>
    <property type="project" value="UniProtKB-KW"/>
</dbReference>
<evidence type="ECO:0000256" key="4">
    <source>
        <dbReference type="RuleBase" id="RU003946"/>
    </source>
</evidence>
<dbReference type="Gene3D" id="3.40.720.10">
    <property type="entry name" value="Alkaline Phosphatase, subunit A"/>
    <property type="match status" value="1"/>
</dbReference>
<dbReference type="AlphaFoldDB" id="A0A1T4YBV8"/>
<reference evidence="6" key="1">
    <citation type="submission" date="2017-02" db="EMBL/GenBank/DDBJ databases">
        <authorList>
            <person name="Varghese N."/>
            <person name="Submissions S."/>
        </authorList>
    </citation>
    <scope>NUCLEOTIDE SEQUENCE [LARGE SCALE GENOMIC DNA]</scope>
    <source>
        <strain evidence="6">USBA 833</strain>
    </source>
</reference>
<comment type="cofactor">
    <cofactor evidence="3">
        <name>Mg(2+)</name>
        <dbReference type="ChEBI" id="CHEBI:18420"/>
    </cofactor>
    <text evidence="3">Binds 1 Mg(2+) ion.</text>
</comment>
<keyword evidence="1" id="KW-0597">Phosphoprotein</keyword>
<feature type="binding site" evidence="3">
    <location>
        <position position="65"/>
    </location>
    <ligand>
        <name>Zn(2+)</name>
        <dbReference type="ChEBI" id="CHEBI:29105"/>
        <label>2</label>
    </ligand>
</feature>
<comment type="cofactor">
    <cofactor evidence="3">
        <name>Zn(2+)</name>
        <dbReference type="ChEBI" id="CHEBI:29105"/>
    </cofactor>
    <text evidence="3">Binds 2 Zn(2+) ions.</text>
</comment>
<dbReference type="InterPro" id="IPR017850">
    <property type="entry name" value="Alkaline_phosphatase_core_sf"/>
</dbReference>
<keyword evidence="6" id="KW-1185">Reference proteome</keyword>
<keyword evidence="3" id="KW-0862">Zinc</keyword>
<keyword evidence="3" id="KW-0460">Magnesium</keyword>
<dbReference type="EMBL" id="FUYH01000033">
    <property type="protein sequence ID" value="SKA98998.1"/>
    <property type="molecule type" value="Genomic_DNA"/>
</dbReference>
<gene>
    <name evidence="5" type="ORF">SAMN05443428_13310</name>
</gene>
<feature type="binding site" evidence="3">
    <location>
        <position position="65"/>
    </location>
    <ligand>
        <name>Mg(2+)</name>
        <dbReference type="ChEBI" id="CHEBI:18420"/>
    </ligand>
</feature>
<feature type="active site" description="Phosphoserine intermediate" evidence="2">
    <location>
        <position position="105"/>
    </location>
</feature>
<evidence type="ECO:0000256" key="2">
    <source>
        <dbReference type="PIRSR" id="PIRSR601952-1"/>
    </source>
</evidence>
<feature type="binding site" evidence="3">
    <location>
        <position position="344"/>
    </location>
    <ligand>
        <name>Mg(2+)</name>
        <dbReference type="ChEBI" id="CHEBI:18420"/>
    </ligand>
</feature>
<protein>
    <submittedName>
        <fullName evidence="5">Alkaline phosphatase</fullName>
    </submittedName>
</protein>
<dbReference type="PANTHER" id="PTHR11596:SF5">
    <property type="entry name" value="ALKALINE PHOSPHATASE"/>
    <property type="match status" value="1"/>
</dbReference>
<organism evidence="5 6">
    <name type="scientific">Caloramator quimbayensis</name>
    <dbReference type="NCBI Taxonomy" id="1147123"/>
    <lineage>
        <taxon>Bacteria</taxon>
        <taxon>Bacillati</taxon>
        <taxon>Bacillota</taxon>
        <taxon>Clostridia</taxon>
        <taxon>Eubacteriales</taxon>
        <taxon>Clostridiaceae</taxon>
        <taxon>Caloramator</taxon>
    </lineage>
</organism>
<dbReference type="RefSeq" id="WP_207651474.1">
    <property type="nucleotide sequence ID" value="NZ_FUYH01000033.1"/>
</dbReference>
<feature type="binding site" evidence="3">
    <location>
        <position position="173"/>
    </location>
    <ligand>
        <name>Mg(2+)</name>
        <dbReference type="ChEBI" id="CHEBI:18420"/>
    </ligand>
</feature>
<keyword evidence="3" id="KW-0479">Metal-binding</keyword>
<evidence type="ECO:0000256" key="1">
    <source>
        <dbReference type="ARBA" id="ARBA00022553"/>
    </source>
</evidence>
<feature type="binding site" evidence="3">
    <location>
        <position position="171"/>
    </location>
    <ligand>
        <name>Mg(2+)</name>
        <dbReference type="ChEBI" id="CHEBI:18420"/>
    </ligand>
</feature>
<dbReference type="Pfam" id="PF00245">
    <property type="entry name" value="Alk_phosphatase"/>
    <property type="match status" value="1"/>
</dbReference>
<dbReference type="PANTHER" id="PTHR11596">
    <property type="entry name" value="ALKALINE PHOSPHATASE"/>
    <property type="match status" value="1"/>
</dbReference>
<dbReference type="CDD" id="cd16012">
    <property type="entry name" value="ALP"/>
    <property type="match status" value="1"/>
</dbReference>
<evidence type="ECO:0000313" key="6">
    <source>
        <dbReference type="Proteomes" id="UP000190105"/>
    </source>
</evidence>
<evidence type="ECO:0000256" key="3">
    <source>
        <dbReference type="PIRSR" id="PIRSR601952-2"/>
    </source>
</evidence>
<dbReference type="STRING" id="1147123.SAMN05443428_13310"/>
<accession>A0A1T4YBV8</accession>
<dbReference type="Gene3D" id="1.10.60.40">
    <property type="match status" value="1"/>
</dbReference>
<feature type="binding site" evidence="3">
    <location>
        <position position="301"/>
    </location>
    <ligand>
        <name>Zn(2+)</name>
        <dbReference type="ChEBI" id="CHEBI:29105"/>
        <label>2</label>
    </ligand>
</feature>
<dbReference type="PRINTS" id="PR00113">
    <property type="entry name" value="ALKPHPHTASE"/>
</dbReference>
<dbReference type="InterPro" id="IPR001952">
    <property type="entry name" value="Alkaline_phosphatase"/>
</dbReference>
<evidence type="ECO:0000313" key="5">
    <source>
        <dbReference type="EMBL" id="SKA98998.1"/>
    </source>
</evidence>
<feature type="binding site" evidence="3">
    <location>
        <position position="305"/>
    </location>
    <ligand>
        <name>Zn(2+)</name>
        <dbReference type="ChEBI" id="CHEBI:29105"/>
        <label>2</label>
    </ligand>
</feature>
<feature type="binding site" evidence="3">
    <location>
        <position position="443"/>
    </location>
    <ligand>
        <name>Zn(2+)</name>
        <dbReference type="ChEBI" id="CHEBI:29105"/>
        <label>2</label>
    </ligand>
</feature>
<dbReference type="SUPFAM" id="SSF53649">
    <property type="entry name" value="Alkaline phosphatase-like"/>
    <property type="match status" value="1"/>
</dbReference>
<sequence length="567" mass="61852">MNLRKQKLINIILSFLLVLSILISPIYADAASKTTVNKSTKAPVVKIVKPVEQKKVRNVIFMLGDGMGISHTTLSRWYKGSNLAMDEIVTGLIRTYGADSVITDSAPAATAFACGVKSDDKFIGVYPDKITVPTEKAVDEKDAYKPLANVLEGAKLLGKSTGLVSTCQTPHASPAGFSSHVPNRSLYYDIAMQQVYQGIDVVFGGGKQYLVSNVQNGRKDGNNLIEVLKNMGYDFVEDTQAMRNTKANKVWGMFADDSMDFDMDRDPAKQPSLLEMTQKSINILNRNKKGFFLFVEGSEIDWASHANDPIGVIGDTLAFDKAVKYALDFAKMDGNTLVIVVSDHDNGGLSIGNSSTNSTYSSLPLSRVVDPLKKAKYTANYVEKLLNADRSNIVEVMRDYYGITDLTQDEIDAIKNAKSGSFNYVVGPIISKRASIGWTTTGHAGTDVALYAYGPYAPKGLVQNTDLANVMAKAMGFDLKDVNDKLFIDIEKGINLIPNATSKLDTTNAANPVLEITKGNIKAQLPINTNILKIGDKQYKLKGITILSKNKRVYVSKEALDIIYGAK</sequence>
<dbReference type="GO" id="GO:0004035">
    <property type="term" value="F:alkaline phosphatase activity"/>
    <property type="evidence" value="ECO:0007669"/>
    <property type="project" value="TreeGrafter"/>
</dbReference>
<comment type="similarity">
    <text evidence="4">Belongs to the alkaline phosphatase family.</text>
</comment>
<feature type="binding site" evidence="3">
    <location>
        <position position="296"/>
    </location>
    <ligand>
        <name>Mg(2+)</name>
        <dbReference type="ChEBI" id="CHEBI:18420"/>
    </ligand>
</feature>
<dbReference type="SMART" id="SM00098">
    <property type="entry name" value="alkPPc"/>
    <property type="match status" value="1"/>
</dbReference>
<feature type="binding site" evidence="3">
    <location>
        <position position="343"/>
    </location>
    <ligand>
        <name>Zn(2+)</name>
        <dbReference type="ChEBI" id="CHEBI:29105"/>
        <label>2</label>
    </ligand>
</feature>
<dbReference type="Proteomes" id="UP000190105">
    <property type="component" value="Unassembled WGS sequence"/>
</dbReference>